<feature type="binding site" evidence="9">
    <location>
        <position position="179"/>
    </location>
    <ligand>
        <name>Zn(2+)</name>
        <dbReference type="ChEBI" id="CHEBI:29105"/>
    </ligand>
</feature>
<comment type="catalytic activity">
    <reaction evidence="6">
        <text>Hydrolysis of alkylated DNA, releasing 3-methyladenine.</text>
        <dbReference type="EC" id="3.2.2.20"/>
    </reaction>
</comment>
<keyword evidence="2" id="KW-0227">DNA damage</keyword>
<evidence type="ECO:0000256" key="3">
    <source>
        <dbReference type="ARBA" id="ARBA00022801"/>
    </source>
</evidence>
<evidence type="ECO:0000313" key="10">
    <source>
        <dbReference type="EMBL" id="REG10557.1"/>
    </source>
</evidence>
<keyword evidence="4 9" id="KW-0862">Zinc</keyword>
<comment type="function">
    <text evidence="7">Hydrolysis of the deoxyribose N-glycosidic bond to excise 3-methyladenine from the damaged DNA polymer formed by alkylation lesions.</text>
</comment>
<dbReference type="PANTHER" id="PTHR31116:SF29">
    <property type="entry name" value="DNA GLYCOSYLASE SUPERFAMILY PROTEIN"/>
    <property type="match status" value="1"/>
</dbReference>
<dbReference type="GO" id="GO:0008725">
    <property type="term" value="F:DNA-3-methyladenine glycosylase activity"/>
    <property type="evidence" value="ECO:0007669"/>
    <property type="project" value="UniProtKB-EC"/>
</dbReference>
<sequence>MKNRCQWAQDPQFHEYHDAEWGVPVHDDRKHYEFLLLEGAQAGLSWATILKKREGYRKAFADFDPEKVAQFTAADFNRLLLNTDIIRNKLKIRSAINNAQRFLDVRKEFGSFDAYIWQFVGNKPIVNTWEQMSQIPAVSQESELLSKDLKNRGFNFVGPTIVYAHMQAVGMVNDHEVSCFRYKEVQD</sequence>
<dbReference type="AlphaFoldDB" id="A0A3E0AFV5"/>
<keyword evidence="5" id="KW-0234">DNA repair</keyword>
<dbReference type="SUPFAM" id="SSF48150">
    <property type="entry name" value="DNA-glycosylase"/>
    <property type="match status" value="1"/>
</dbReference>
<dbReference type="FunFam" id="1.10.340.30:FF:000009">
    <property type="entry name" value="DNA-3-methyladenine glycosylase I"/>
    <property type="match status" value="1"/>
</dbReference>
<feature type="binding site" evidence="9">
    <location>
        <position position="175"/>
    </location>
    <ligand>
        <name>Zn(2+)</name>
        <dbReference type="ChEBI" id="CHEBI:29105"/>
    </ligand>
</feature>
<evidence type="ECO:0000256" key="5">
    <source>
        <dbReference type="ARBA" id="ARBA00023204"/>
    </source>
</evidence>
<dbReference type="Pfam" id="PF03352">
    <property type="entry name" value="Adenine_glyco"/>
    <property type="match status" value="1"/>
</dbReference>
<reference evidence="10 11" key="1">
    <citation type="submission" date="2018-08" db="EMBL/GenBank/DDBJ databases">
        <title>Genomic Encyclopedia of Type Strains, Phase IV (KMG-IV): sequencing the most valuable type-strain genomes for metagenomic binning, comparative biology and taxonomic classification.</title>
        <authorList>
            <person name="Goeker M."/>
        </authorList>
    </citation>
    <scope>NUCLEOTIDE SEQUENCE [LARGE SCALE GENOMIC DNA]</scope>
    <source>
        <strain evidence="10 11">DSM 23923</strain>
    </source>
</reference>
<dbReference type="EC" id="3.2.2.20" evidence="8"/>
<dbReference type="Gene3D" id="1.10.340.30">
    <property type="entry name" value="Hypothetical protein, domain 2"/>
    <property type="match status" value="1"/>
</dbReference>
<dbReference type="EMBL" id="QUMS01000001">
    <property type="protein sequence ID" value="REG10557.1"/>
    <property type="molecule type" value="Genomic_DNA"/>
</dbReference>
<dbReference type="GO" id="GO:0006284">
    <property type="term" value="P:base-excision repair"/>
    <property type="evidence" value="ECO:0007669"/>
    <property type="project" value="InterPro"/>
</dbReference>
<proteinExistence type="predicted"/>
<dbReference type="InterPro" id="IPR005019">
    <property type="entry name" value="Adenine_glyco"/>
</dbReference>
<dbReference type="OrthoDB" id="9807664at2"/>
<dbReference type="PANTHER" id="PTHR31116">
    <property type="entry name" value="OS04G0501200 PROTEIN"/>
    <property type="match status" value="1"/>
</dbReference>
<name>A0A3E0AFV5_9CHLR</name>
<evidence type="ECO:0000256" key="9">
    <source>
        <dbReference type="PIRSR" id="PIRSR605019-1"/>
    </source>
</evidence>
<keyword evidence="11" id="KW-1185">Reference proteome</keyword>
<dbReference type="Proteomes" id="UP000256388">
    <property type="component" value="Unassembled WGS sequence"/>
</dbReference>
<keyword evidence="1 9" id="KW-0479">Metal-binding</keyword>
<accession>A0A3E0AFV5</accession>
<evidence type="ECO:0000256" key="8">
    <source>
        <dbReference type="ARBA" id="ARBA00066766"/>
    </source>
</evidence>
<evidence type="ECO:0000256" key="6">
    <source>
        <dbReference type="ARBA" id="ARBA00052558"/>
    </source>
</evidence>
<evidence type="ECO:0000256" key="7">
    <source>
        <dbReference type="ARBA" id="ARBA00057608"/>
    </source>
</evidence>
<evidence type="ECO:0000256" key="4">
    <source>
        <dbReference type="ARBA" id="ARBA00022833"/>
    </source>
</evidence>
<dbReference type="GO" id="GO:0046872">
    <property type="term" value="F:metal ion binding"/>
    <property type="evidence" value="ECO:0007669"/>
    <property type="project" value="UniProtKB-KW"/>
</dbReference>
<gene>
    <name evidence="10" type="ORF">DFR64_0416</name>
</gene>
<evidence type="ECO:0000256" key="2">
    <source>
        <dbReference type="ARBA" id="ARBA00022763"/>
    </source>
</evidence>
<dbReference type="RefSeq" id="WP_116223728.1">
    <property type="nucleotide sequence ID" value="NZ_AP018437.1"/>
</dbReference>
<dbReference type="InterPro" id="IPR011257">
    <property type="entry name" value="DNA_glycosylase"/>
</dbReference>
<organism evidence="10 11">
    <name type="scientific">Pelolinea submarina</name>
    <dbReference type="NCBI Taxonomy" id="913107"/>
    <lineage>
        <taxon>Bacteria</taxon>
        <taxon>Bacillati</taxon>
        <taxon>Chloroflexota</taxon>
        <taxon>Anaerolineae</taxon>
        <taxon>Anaerolineales</taxon>
        <taxon>Anaerolineaceae</taxon>
        <taxon>Pelolinea</taxon>
    </lineage>
</organism>
<protein>
    <recommendedName>
        <fullName evidence="8">DNA-3-methyladenine glycosylase I</fullName>
        <ecNumber evidence="8">3.2.2.20</ecNumber>
    </recommendedName>
</protein>
<comment type="caution">
    <text evidence="10">The sequence shown here is derived from an EMBL/GenBank/DDBJ whole genome shotgun (WGS) entry which is preliminary data.</text>
</comment>
<keyword evidence="3" id="KW-0378">Hydrolase</keyword>
<feature type="binding site" evidence="9">
    <location>
        <position position="17"/>
    </location>
    <ligand>
        <name>Zn(2+)</name>
        <dbReference type="ChEBI" id="CHEBI:29105"/>
    </ligand>
</feature>
<feature type="binding site" evidence="9">
    <location>
        <position position="5"/>
    </location>
    <ligand>
        <name>Zn(2+)</name>
        <dbReference type="ChEBI" id="CHEBI:29105"/>
    </ligand>
</feature>
<evidence type="ECO:0000313" key="11">
    <source>
        <dbReference type="Proteomes" id="UP000256388"/>
    </source>
</evidence>
<evidence type="ECO:0000256" key="1">
    <source>
        <dbReference type="ARBA" id="ARBA00022723"/>
    </source>
</evidence>